<name>A0AAD0HJX9_BACPU</name>
<evidence type="ECO:0000313" key="2">
    <source>
        <dbReference type="EMBL" id="AVM22601.1"/>
    </source>
</evidence>
<dbReference type="AlphaFoldDB" id="A0AAD0HJX9"/>
<keyword evidence="1" id="KW-1133">Transmembrane helix</keyword>
<feature type="transmembrane region" description="Helical" evidence="1">
    <location>
        <begin position="358"/>
        <end position="382"/>
    </location>
</feature>
<dbReference type="PANTHER" id="PTHR43471">
    <property type="entry name" value="ABC TRANSPORTER PERMEASE"/>
    <property type="match status" value="1"/>
</dbReference>
<feature type="transmembrane region" description="Helical" evidence="1">
    <location>
        <begin position="226"/>
        <end position="251"/>
    </location>
</feature>
<feature type="transmembrane region" description="Helical" evidence="1">
    <location>
        <begin position="307"/>
        <end position="328"/>
    </location>
</feature>
<dbReference type="Proteomes" id="UP000264960">
    <property type="component" value="Chromosome"/>
</dbReference>
<feature type="transmembrane region" description="Helical" evidence="1">
    <location>
        <begin position="182"/>
        <end position="205"/>
    </location>
</feature>
<dbReference type="EMBL" id="CP027116">
    <property type="protein sequence ID" value="AVM22601.1"/>
    <property type="molecule type" value="Genomic_DNA"/>
</dbReference>
<keyword evidence="1" id="KW-0812">Transmembrane</keyword>
<dbReference type="Pfam" id="PF12679">
    <property type="entry name" value="ABC2_membrane_2"/>
    <property type="match status" value="1"/>
</dbReference>
<organism evidence="2 3">
    <name type="scientific">Bacillus pumilus</name>
    <name type="common">Bacillus mesentericus</name>
    <dbReference type="NCBI Taxonomy" id="1408"/>
    <lineage>
        <taxon>Bacteria</taxon>
        <taxon>Bacillati</taxon>
        <taxon>Bacillota</taxon>
        <taxon>Bacilli</taxon>
        <taxon>Bacillales</taxon>
        <taxon>Bacillaceae</taxon>
        <taxon>Bacillus</taxon>
    </lineage>
</organism>
<sequence>MWKTVFLKEMTDALRDRKTLLLTVLIPLLTMLGLVFFYESMIADPGDETYTVAVNEKLPTEMNQMIKEVKNLTLETFDDPQQAVKDGKANAYLEMPKKADDMLQHQQSFAIKIHGYTTDDDSVIAVQMLQSLLEQYQNQVVEKRLTADQINTSVIHPFEVQSVDVEEGDEGENGMTSMLLSILLPMILVTSVISGALPAALDIVAGEKDRKSIEALFLTPASRLQILIGKWLAVSMFGILSGIVAIGMLLLSTLLFTEKLKQALNFGDQMWSIIAVMFAALIIFSFMVSMIELLLSVVSSSVKEAQSYMSMIITLGVIPMFFTMRAGATQLDTYYFAVPFLNIHALCKQLMFGIIDPMAVTLTLGSSALAVVILFVIVRSLFMKEKWMLAK</sequence>
<accession>A0AAD0HJX9</accession>
<gene>
    <name evidence="2" type="ORF">C5695_01575</name>
</gene>
<dbReference type="GO" id="GO:0016020">
    <property type="term" value="C:membrane"/>
    <property type="evidence" value="ECO:0007669"/>
    <property type="project" value="UniProtKB-SubCell"/>
</dbReference>
<proteinExistence type="predicted"/>
<dbReference type="RefSeq" id="WP_117728533.1">
    <property type="nucleotide sequence ID" value="NZ_CP027116.1"/>
</dbReference>
<protein>
    <submittedName>
        <fullName evidence="2">Protein natB</fullName>
    </submittedName>
</protein>
<dbReference type="PANTHER" id="PTHR43471:SF3">
    <property type="entry name" value="ABC TRANSPORTER PERMEASE PROTEIN NATB"/>
    <property type="match status" value="1"/>
</dbReference>
<feature type="transmembrane region" description="Helical" evidence="1">
    <location>
        <begin position="271"/>
        <end position="295"/>
    </location>
</feature>
<feature type="transmembrane region" description="Helical" evidence="1">
    <location>
        <begin position="20"/>
        <end position="38"/>
    </location>
</feature>
<evidence type="ECO:0000313" key="3">
    <source>
        <dbReference type="Proteomes" id="UP000264960"/>
    </source>
</evidence>
<dbReference type="GO" id="GO:0140359">
    <property type="term" value="F:ABC-type transporter activity"/>
    <property type="evidence" value="ECO:0007669"/>
    <property type="project" value="InterPro"/>
</dbReference>
<dbReference type="Gene3D" id="3.40.1710.10">
    <property type="entry name" value="abc type-2 transporter like domain"/>
    <property type="match status" value="1"/>
</dbReference>
<evidence type="ECO:0000256" key="1">
    <source>
        <dbReference type="SAM" id="Phobius"/>
    </source>
</evidence>
<keyword evidence="1" id="KW-0472">Membrane</keyword>
<reference evidence="2 3" key="1">
    <citation type="submission" date="2018-02" db="EMBL/GenBank/DDBJ databases">
        <title>The complete genome of two Bacillus pumilus strains from Cuatro Cienegas, Coahuila, Mexico.</title>
        <authorList>
            <person name="Zarza E."/>
            <person name="Alcaraz L.D."/>
            <person name="Aguilar-Salinas B."/>
            <person name="Islas A."/>
            <person name="Olmedo-Alvarez G."/>
        </authorList>
    </citation>
    <scope>NUCLEOTIDE SEQUENCE [LARGE SCALE GENOMIC DNA]</scope>
    <source>
        <strain evidence="2 3">145</strain>
    </source>
</reference>